<accession>A0A6C0R0P4</accession>
<keyword evidence="2" id="KW-0489">Methyltransferase</keyword>
<evidence type="ECO:0000259" key="1">
    <source>
        <dbReference type="Pfam" id="PF14550"/>
    </source>
</evidence>
<evidence type="ECO:0000313" key="2">
    <source>
        <dbReference type="EMBL" id="QHZ59728.1"/>
    </source>
</evidence>
<dbReference type="GeneID" id="55626427"/>
<proteinExistence type="predicted"/>
<organism evidence="2 3">
    <name type="scientific">Alteromonas phage vB_AmeM_PT11-V22</name>
    <dbReference type="NCBI Taxonomy" id="2704031"/>
    <lineage>
        <taxon>Viruses</taxon>
        <taxon>Duplodnaviria</taxon>
        <taxon>Heunggongvirae</taxon>
        <taxon>Uroviricota</taxon>
        <taxon>Caudoviricetes</taxon>
        <taxon>Myoalterovirus</taxon>
        <taxon>Myoalterovirus PT11V22</taxon>
    </lineage>
</organism>
<dbReference type="GO" id="GO:0008168">
    <property type="term" value="F:methyltransferase activity"/>
    <property type="evidence" value="ECO:0007669"/>
    <property type="project" value="UniProtKB-KW"/>
</dbReference>
<name>A0A6C0R0P4_9CAUD</name>
<dbReference type="KEGG" id="vg:55626427"/>
<dbReference type="RefSeq" id="YP_009855687.1">
    <property type="nucleotide sequence ID" value="NC_048847.1"/>
</dbReference>
<dbReference type="Pfam" id="PF14550">
    <property type="entry name" value="Peptidase_S78_2"/>
    <property type="match status" value="1"/>
</dbReference>
<feature type="domain" description="Phage-like element PBSX protein XkdF" evidence="1">
    <location>
        <begin position="59"/>
        <end position="158"/>
    </location>
</feature>
<protein>
    <submittedName>
        <fullName evidence="2">Methyltransferase</fullName>
    </submittedName>
</protein>
<reference evidence="2 3" key="1">
    <citation type="submission" date="2019-12" db="EMBL/GenBank/DDBJ databases">
        <title>Alteromonas phage V22 represents a new genus of marine bacteriophages that requires a novel tail fiber chaperone for host recognition.</title>
        <authorList>
            <person name="Gonzalez-Serrano R."/>
            <person name="Dunne M."/>
            <person name="Rosselli R."/>
            <person name="Martin-Cuadrado A.-B."/>
            <person name="Grosboillot V."/>
            <person name="Zinsli L."/>
            <person name="Roda-Garcia J.J."/>
            <person name="Loessner M.J."/>
            <person name="Rodriguez-Valera F."/>
        </authorList>
    </citation>
    <scope>NUCLEOTIDE SEQUENCE [LARGE SCALE GENOMIC DNA]</scope>
</reference>
<evidence type="ECO:0000313" key="3">
    <source>
        <dbReference type="Proteomes" id="UP000479357"/>
    </source>
</evidence>
<dbReference type="GO" id="GO:0032259">
    <property type="term" value="P:methylation"/>
    <property type="evidence" value="ECO:0007669"/>
    <property type="project" value="UniProtKB-KW"/>
</dbReference>
<dbReference type="InterPro" id="IPR027924">
    <property type="entry name" value="XkdF"/>
</dbReference>
<keyword evidence="2" id="KW-0808">Transferase</keyword>
<sequence length="167" mass="18962">MDKKTLLEKFAEFLDTNIGGSQANHKEYVESDTTLVKSLDTMERRALYVALEPQDDMDNVSDLHGDYYDAITVEKACNSFNKHSNKAGLFHEYVVDSELVEIEQSWINPAEFTTEEGITIKKGTWLMWLHFPKPDNEENDTIWPDVLSGEFSGISVECGGRGYELDA</sequence>
<dbReference type="EMBL" id="MN877442">
    <property type="protein sequence ID" value="QHZ59728.1"/>
    <property type="molecule type" value="Genomic_DNA"/>
</dbReference>
<keyword evidence="3" id="KW-1185">Reference proteome</keyword>
<dbReference type="Proteomes" id="UP000479357">
    <property type="component" value="Segment"/>
</dbReference>